<organism evidence="2">
    <name type="scientific">mine drainage metagenome</name>
    <dbReference type="NCBI Taxonomy" id="410659"/>
    <lineage>
        <taxon>unclassified sequences</taxon>
        <taxon>metagenomes</taxon>
        <taxon>ecological metagenomes</taxon>
    </lineage>
</organism>
<dbReference type="GO" id="GO:0048500">
    <property type="term" value="C:signal recognition particle"/>
    <property type="evidence" value="ECO:0007669"/>
    <property type="project" value="InterPro"/>
</dbReference>
<dbReference type="Pfam" id="PF02978">
    <property type="entry name" value="SRP_SPB"/>
    <property type="match status" value="1"/>
</dbReference>
<evidence type="ECO:0000259" key="1">
    <source>
        <dbReference type="Pfam" id="PF02978"/>
    </source>
</evidence>
<dbReference type="Gene3D" id="1.10.260.30">
    <property type="entry name" value="Signal recognition particle, SRP54 subunit, M-domain"/>
    <property type="match status" value="1"/>
</dbReference>
<dbReference type="InterPro" id="IPR036891">
    <property type="entry name" value="Signal_recog_part_SRP54_M_sf"/>
</dbReference>
<comment type="caution">
    <text evidence="2">The sequence shown here is derived from an EMBL/GenBank/DDBJ whole genome shotgun (WGS) entry which is preliminary data.</text>
</comment>
<accession>T0ZWM2</accession>
<gene>
    <name evidence="2" type="ORF">B2A_07780</name>
</gene>
<protein>
    <submittedName>
        <fullName evidence="2">Signal recognition particle protein</fullName>
    </submittedName>
</protein>
<sequence>NKIMSGKFNLMDMYDIWEKFAKPSIMKKLFDSIPTGNINASKLKLIDPESAQDRIQKYRVIMDSMTYNELENPDLINAKVIRRVSMGSGKTEQDVRALLKEYRGMKENAKMMRGNRALKKMLKNQYSGDMPNPFDLTE</sequence>
<reference evidence="2" key="1">
    <citation type="submission" date="2013-08" db="EMBL/GenBank/DDBJ databases">
        <authorList>
            <person name="Mendez C."/>
            <person name="Richter M."/>
            <person name="Ferrer M."/>
            <person name="Sanchez J."/>
        </authorList>
    </citation>
    <scope>NUCLEOTIDE SEQUENCE</scope>
</reference>
<evidence type="ECO:0000313" key="2">
    <source>
        <dbReference type="EMBL" id="EQD49027.1"/>
    </source>
</evidence>
<reference evidence="2" key="2">
    <citation type="journal article" date="2014" name="ISME J.">
        <title>Microbial stratification in low pH oxic and suboxic macroscopic growths along an acid mine drainage.</title>
        <authorList>
            <person name="Mendez-Garcia C."/>
            <person name="Mesa V."/>
            <person name="Sprenger R.R."/>
            <person name="Richter M."/>
            <person name="Diez M.S."/>
            <person name="Solano J."/>
            <person name="Bargiela R."/>
            <person name="Golyshina O.V."/>
            <person name="Manteca A."/>
            <person name="Ramos J.L."/>
            <person name="Gallego J.R."/>
            <person name="Llorente I."/>
            <person name="Martins Dos Santos V.A."/>
            <person name="Jensen O.N."/>
            <person name="Pelaez A.I."/>
            <person name="Sanchez J."/>
            <person name="Ferrer M."/>
        </authorList>
    </citation>
    <scope>NUCLEOTIDE SEQUENCE</scope>
</reference>
<dbReference type="EMBL" id="AUZZ01005588">
    <property type="protein sequence ID" value="EQD49027.1"/>
    <property type="molecule type" value="Genomic_DNA"/>
</dbReference>
<dbReference type="AlphaFoldDB" id="T0ZWM2"/>
<proteinExistence type="predicted"/>
<dbReference type="InterPro" id="IPR022941">
    <property type="entry name" value="SRP54"/>
</dbReference>
<dbReference type="GO" id="GO:0008312">
    <property type="term" value="F:7S RNA binding"/>
    <property type="evidence" value="ECO:0007669"/>
    <property type="project" value="InterPro"/>
</dbReference>
<dbReference type="PANTHER" id="PTHR11564">
    <property type="entry name" value="SIGNAL RECOGNITION PARTICLE 54K PROTEIN SRP54"/>
    <property type="match status" value="1"/>
</dbReference>
<dbReference type="SUPFAM" id="SSF47446">
    <property type="entry name" value="Signal peptide-binding domain"/>
    <property type="match status" value="1"/>
</dbReference>
<name>T0ZWM2_9ZZZZ</name>
<feature type="non-terminal residue" evidence="2">
    <location>
        <position position="1"/>
    </location>
</feature>
<dbReference type="GO" id="GO:0003924">
    <property type="term" value="F:GTPase activity"/>
    <property type="evidence" value="ECO:0007669"/>
    <property type="project" value="InterPro"/>
</dbReference>
<dbReference type="GO" id="GO:0005525">
    <property type="term" value="F:GTP binding"/>
    <property type="evidence" value="ECO:0007669"/>
    <property type="project" value="InterPro"/>
</dbReference>
<dbReference type="GO" id="GO:0006614">
    <property type="term" value="P:SRP-dependent cotranslational protein targeting to membrane"/>
    <property type="evidence" value="ECO:0007669"/>
    <property type="project" value="InterPro"/>
</dbReference>
<dbReference type="PANTHER" id="PTHR11564:SF5">
    <property type="entry name" value="SIGNAL RECOGNITION PARTICLE SUBUNIT SRP54"/>
    <property type="match status" value="1"/>
</dbReference>
<dbReference type="InterPro" id="IPR004125">
    <property type="entry name" value="Signal_recog_particle_SRP54_M"/>
</dbReference>
<feature type="domain" description="Signal recognition particle SRP54 subunit M-domain" evidence="1">
    <location>
        <begin position="7"/>
        <end position="107"/>
    </location>
</feature>